<dbReference type="InterPro" id="IPR036576">
    <property type="entry name" value="WRKY_dom_sf"/>
</dbReference>
<dbReference type="InterPro" id="IPR003657">
    <property type="entry name" value="WRKY_dom"/>
</dbReference>
<keyword evidence="2" id="KW-0805">Transcription regulation</keyword>
<reference evidence="8 9" key="2">
    <citation type="journal article" date="2017" name="Genome Biol.">
        <title>New reference genome sequences of hot pepper reveal the massive evolution of plant disease-resistance genes by retroduplication.</title>
        <authorList>
            <person name="Kim S."/>
            <person name="Park J."/>
            <person name="Yeom S.I."/>
            <person name="Kim Y.M."/>
            <person name="Seo E."/>
            <person name="Kim K.T."/>
            <person name="Kim M.S."/>
            <person name="Lee J.M."/>
            <person name="Cheong K."/>
            <person name="Shin H.S."/>
            <person name="Kim S.B."/>
            <person name="Han K."/>
            <person name="Lee J."/>
            <person name="Park M."/>
            <person name="Lee H.A."/>
            <person name="Lee H.Y."/>
            <person name="Lee Y."/>
            <person name="Oh S."/>
            <person name="Lee J.H."/>
            <person name="Choi E."/>
            <person name="Choi E."/>
            <person name="Lee S.E."/>
            <person name="Jeon J."/>
            <person name="Kim H."/>
            <person name="Choi G."/>
            <person name="Song H."/>
            <person name="Lee J."/>
            <person name="Lee S.C."/>
            <person name="Kwon J.K."/>
            <person name="Lee H.Y."/>
            <person name="Koo N."/>
            <person name="Hong Y."/>
            <person name="Kim R.W."/>
            <person name="Kang W.H."/>
            <person name="Huh J.H."/>
            <person name="Kang B.C."/>
            <person name="Yang T.J."/>
            <person name="Lee Y.H."/>
            <person name="Bennetzen J.L."/>
            <person name="Choi D."/>
        </authorList>
    </citation>
    <scope>NUCLEOTIDE SEQUENCE [LARGE SCALE GENOMIC DNA]</scope>
    <source>
        <strain evidence="9">cv. CM334</strain>
    </source>
</reference>
<dbReference type="InterPro" id="IPR044810">
    <property type="entry name" value="WRKY_plant"/>
</dbReference>
<dbReference type="Pfam" id="PF03106">
    <property type="entry name" value="WRKY"/>
    <property type="match status" value="1"/>
</dbReference>
<dbReference type="GO" id="GO:0003700">
    <property type="term" value="F:DNA-binding transcription factor activity"/>
    <property type="evidence" value="ECO:0000318"/>
    <property type="project" value="GO_Central"/>
</dbReference>
<dbReference type="GO" id="GO:0000976">
    <property type="term" value="F:transcription cis-regulatory region binding"/>
    <property type="evidence" value="ECO:0000318"/>
    <property type="project" value="GO_Central"/>
</dbReference>
<keyword evidence="9" id="KW-1185">Reference proteome</keyword>
<evidence type="ECO:0000256" key="3">
    <source>
        <dbReference type="ARBA" id="ARBA00023125"/>
    </source>
</evidence>
<comment type="caution">
    <text evidence="8">The sequence shown here is derived from an EMBL/GenBank/DDBJ whole genome shotgun (WGS) entry which is preliminary data.</text>
</comment>
<evidence type="ECO:0000259" key="7">
    <source>
        <dbReference type="PROSITE" id="PS50811"/>
    </source>
</evidence>
<dbReference type="PANTHER" id="PTHR31282">
    <property type="entry name" value="WRKY TRANSCRIPTION FACTOR 21-RELATED"/>
    <property type="match status" value="1"/>
</dbReference>
<keyword evidence="3" id="KW-0238">DNA-binding</keyword>
<keyword evidence="5" id="KW-0539">Nucleus</keyword>
<gene>
    <name evidence="8" type="ORF">T459_31228</name>
</gene>
<dbReference type="SUPFAM" id="SSF118290">
    <property type="entry name" value="WRKY DNA-binding domain"/>
    <property type="match status" value="1"/>
</dbReference>
<reference evidence="8 9" key="1">
    <citation type="journal article" date="2014" name="Nat. Genet.">
        <title>Genome sequence of the hot pepper provides insights into the evolution of pungency in Capsicum species.</title>
        <authorList>
            <person name="Kim S."/>
            <person name="Park M."/>
            <person name="Yeom S.I."/>
            <person name="Kim Y.M."/>
            <person name="Lee J.M."/>
            <person name="Lee H.A."/>
            <person name="Seo E."/>
            <person name="Choi J."/>
            <person name="Cheong K."/>
            <person name="Kim K.T."/>
            <person name="Jung K."/>
            <person name="Lee G.W."/>
            <person name="Oh S.K."/>
            <person name="Bae C."/>
            <person name="Kim S.B."/>
            <person name="Lee H.Y."/>
            <person name="Kim S.Y."/>
            <person name="Kim M.S."/>
            <person name="Kang B.C."/>
            <person name="Jo Y.D."/>
            <person name="Yang H.B."/>
            <person name="Jeong H.J."/>
            <person name="Kang W.H."/>
            <person name="Kwon J.K."/>
            <person name="Shin C."/>
            <person name="Lim J.Y."/>
            <person name="Park J.H."/>
            <person name="Huh J.H."/>
            <person name="Kim J.S."/>
            <person name="Kim B.D."/>
            <person name="Cohen O."/>
            <person name="Paran I."/>
            <person name="Suh M.C."/>
            <person name="Lee S.B."/>
            <person name="Kim Y.K."/>
            <person name="Shin Y."/>
            <person name="Noh S.J."/>
            <person name="Park J."/>
            <person name="Seo Y.S."/>
            <person name="Kwon S.Y."/>
            <person name="Kim H.A."/>
            <person name="Park J.M."/>
            <person name="Kim H.J."/>
            <person name="Choi S.B."/>
            <person name="Bosland P.W."/>
            <person name="Reeves G."/>
            <person name="Jo S.H."/>
            <person name="Lee B.W."/>
            <person name="Cho H.T."/>
            <person name="Choi H.S."/>
            <person name="Lee M.S."/>
            <person name="Yu Y."/>
            <person name="Do Choi Y."/>
            <person name="Park B.S."/>
            <person name="van Deynze A."/>
            <person name="Ashrafi H."/>
            <person name="Hill T."/>
            <person name="Kim W.T."/>
            <person name="Pai H.S."/>
            <person name="Ahn H.K."/>
            <person name="Yeam I."/>
            <person name="Giovannoni J.J."/>
            <person name="Rose J.K."/>
            <person name="Sorensen I."/>
            <person name="Lee S.J."/>
            <person name="Kim R.W."/>
            <person name="Choi I.Y."/>
            <person name="Choi B.S."/>
            <person name="Lim J.S."/>
            <person name="Lee Y.H."/>
            <person name="Choi D."/>
        </authorList>
    </citation>
    <scope>NUCLEOTIDE SEQUENCE [LARGE SCALE GENOMIC DNA]</scope>
    <source>
        <strain evidence="9">cv. CM334</strain>
    </source>
</reference>
<protein>
    <recommendedName>
        <fullName evidence="7">WRKY domain-containing protein</fullName>
    </recommendedName>
</protein>
<dbReference type="GO" id="GO:0006355">
    <property type="term" value="P:regulation of DNA-templated transcription"/>
    <property type="evidence" value="ECO:0000318"/>
    <property type="project" value="GO_Central"/>
</dbReference>
<evidence type="ECO:0000256" key="1">
    <source>
        <dbReference type="ARBA" id="ARBA00004123"/>
    </source>
</evidence>
<dbReference type="Gene3D" id="2.20.25.80">
    <property type="entry name" value="WRKY domain"/>
    <property type="match status" value="1"/>
</dbReference>
<evidence type="ECO:0000256" key="5">
    <source>
        <dbReference type="ARBA" id="ARBA00023242"/>
    </source>
</evidence>
<dbReference type="SMART" id="SM00774">
    <property type="entry name" value="WRKY"/>
    <property type="match status" value="1"/>
</dbReference>
<dbReference type="EMBL" id="AYRZ02000012">
    <property type="protein sequence ID" value="PHT66803.1"/>
    <property type="molecule type" value="Genomic_DNA"/>
</dbReference>
<feature type="region of interest" description="Disordered" evidence="6">
    <location>
        <begin position="196"/>
        <end position="219"/>
    </location>
</feature>
<proteinExistence type="predicted"/>
<keyword evidence="4" id="KW-0804">Transcription</keyword>
<dbReference type="SMR" id="A0A2G2YAM2"/>
<evidence type="ECO:0000256" key="2">
    <source>
        <dbReference type="ARBA" id="ARBA00023015"/>
    </source>
</evidence>
<feature type="domain" description="WRKY" evidence="7">
    <location>
        <begin position="234"/>
        <end position="297"/>
    </location>
</feature>
<sequence>MNKELALQEAASTGLKIMEHLIKLTTNESVVQVDYHEITDFAVAKLKKANAMVGRTGHARFRRGPVQVQAQNKAESQAQVQNSLTSLSLSPYGYMEKERVLASMTLSVVASVAAPVQTELTLGFKMPIVNDDVGGAGVGNMKWKDDFGGMKNWINSSSFLSFITGEGSESIVNVVPPPSSSMLLLPIAQVVSAEKQSSATGKRCREQEQSGDGSGKKRKVFPRKVIRTPMISSKITAIPTDECSWRKCGQKLIKGSPYPWAYYKCTSFPGCPAKKHVERAMDDPTMLIVTYEEEHCHTQVAIQEYNSLMMAFGSVKEKKE</sequence>
<dbReference type="Proteomes" id="UP000222542">
    <property type="component" value="Unassembled WGS sequence"/>
</dbReference>
<organism evidence="8 9">
    <name type="scientific">Capsicum annuum</name>
    <name type="common">Capsicum pepper</name>
    <dbReference type="NCBI Taxonomy" id="4072"/>
    <lineage>
        <taxon>Eukaryota</taxon>
        <taxon>Viridiplantae</taxon>
        <taxon>Streptophyta</taxon>
        <taxon>Embryophyta</taxon>
        <taxon>Tracheophyta</taxon>
        <taxon>Spermatophyta</taxon>
        <taxon>Magnoliopsida</taxon>
        <taxon>eudicotyledons</taxon>
        <taxon>Gunneridae</taxon>
        <taxon>Pentapetalae</taxon>
        <taxon>asterids</taxon>
        <taxon>lamiids</taxon>
        <taxon>Solanales</taxon>
        <taxon>Solanaceae</taxon>
        <taxon>Solanoideae</taxon>
        <taxon>Capsiceae</taxon>
        <taxon>Capsicum</taxon>
    </lineage>
</organism>
<name>A0A2G2YAM2_CAPAN</name>
<dbReference type="AlphaFoldDB" id="A0A2G2YAM2"/>
<evidence type="ECO:0000256" key="4">
    <source>
        <dbReference type="ARBA" id="ARBA00023163"/>
    </source>
</evidence>
<dbReference type="GO" id="GO:0005634">
    <property type="term" value="C:nucleus"/>
    <property type="evidence" value="ECO:0000318"/>
    <property type="project" value="GO_Central"/>
</dbReference>
<comment type="subcellular location">
    <subcellularLocation>
        <location evidence="1">Nucleus</location>
    </subcellularLocation>
</comment>
<evidence type="ECO:0000313" key="8">
    <source>
        <dbReference type="EMBL" id="PHT66803.1"/>
    </source>
</evidence>
<accession>A0A2G2YAM2</accession>
<dbReference type="Gramene" id="PHT66803">
    <property type="protein sequence ID" value="PHT66803"/>
    <property type="gene ID" value="T459_31228"/>
</dbReference>
<dbReference type="PROSITE" id="PS50811">
    <property type="entry name" value="WRKY"/>
    <property type="match status" value="1"/>
</dbReference>
<evidence type="ECO:0000313" key="9">
    <source>
        <dbReference type="Proteomes" id="UP000222542"/>
    </source>
</evidence>
<dbReference type="STRING" id="4072.A0A2G2YAM2"/>
<evidence type="ECO:0000256" key="6">
    <source>
        <dbReference type="SAM" id="MobiDB-lite"/>
    </source>
</evidence>